<keyword evidence="5" id="KW-1185">Reference proteome</keyword>
<dbReference type="Proteomes" id="UP000033874">
    <property type="component" value="Unassembled WGS sequence"/>
</dbReference>
<dbReference type="EMBL" id="LBIC01000009">
    <property type="protein sequence ID" value="KKW90668.1"/>
    <property type="molecule type" value="Genomic_DNA"/>
</dbReference>
<evidence type="ECO:0000259" key="3">
    <source>
        <dbReference type="PROSITE" id="PS51186"/>
    </source>
</evidence>
<comment type="caution">
    <text evidence="4">The sequence shown here is derived from an EMBL/GenBank/DDBJ whole genome shotgun (WGS) entry which is preliminary data.</text>
</comment>
<accession>A0A0M3AL31</accession>
<organism evidence="4 5">
    <name type="scientific">Sphingobium chungbukense</name>
    <dbReference type="NCBI Taxonomy" id="56193"/>
    <lineage>
        <taxon>Bacteria</taxon>
        <taxon>Pseudomonadati</taxon>
        <taxon>Pseudomonadota</taxon>
        <taxon>Alphaproteobacteria</taxon>
        <taxon>Sphingomonadales</taxon>
        <taxon>Sphingomonadaceae</taxon>
        <taxon>Sphingobium</taxon>
    </lineage>
</organism>
<dbReference type="PANTHER" id="PTHR43877">
    <property type="entry name" value="AMINOALKYLPHOSPHONATE N-ACETYLTRANSFERASE-RELATED-RELATED"/>
    <property type="match status" value="1"/>
</dbReference>
<dbReference type="RefSeq" id="WP_046765168.1">
    <property type="nucleotide sequence ID" value="NZ_LBIC01000009.1"/>
</dbReference>
<name>A0A0M3AL31_9SPHN</name>
<dbReference type="SUPFAM" id="SSF55729">
    <property type="entry name" value="Acyl-CoA N-acyltransferases (Nat)"/>
    <property type="match status" value="1"/>
</dbReference>
<sequence length="164" mass="18087">MTELHTRTGFSFRVRPATAADGEALTAFFGQVSDEDRRFRFLSAVQALTQAQLSDLTRHEDQAHENYLALGEDGAILAVATLAADKRRETGEVAIAIRTDHKGRGIGWTLLDHVAQEAKGWGVKRLQSIESRENHAAIALEQEKGFTASPVEGEPTLMLLERTF</sequence>
<dbReference type="GO" id="GO:0016747">
    <property type="term" value="F:acyltransferase activity, transferring groups other than amino-acyl groups"/>
    <property type="evidence" value="ECO:0007669"/>
    <property type="project" value="InterPro"/>
</dbReference>
<dbReference type="Pfam" id="PF00583">
    <property type="entry name" value="Acetyltransf_1"/>
    <property type="match status" value="1"/>
</dbReference>
<dbReference type="InterPro" id="IPR000182">
    <property type="entry name" value="GNAT_dom"/>
</dbReference>
<dbReference type="PATRIC" id="fig|56193.3.peg.4017"/>
<evidence type="ECO:0000313" key="5">
    <source>
        <dbReference type="Proteomes" id="UP000033874"/>
    </source>
</evidence>
<proteinExistence type="predicted"/>
<dbReference type="InterPro" id="IPR050832">
    <property type="entry name" value="Bact_Acetyltransf"/>
</dbReference>
<dbReference type="CDD" id="cd04301">
    <property type="entry name" value="NAT_SF"/>
    <property type="match status" value="1"/>
</dbReference>
<reference evidence="4 5" key="1">
    <citation type="submission" date="2015-04" db="EMBL/GenBank/DDBJ databases">
        <title>Genome sequence of aromatic hydrocarbons-degrading Sphingobium chungbukense DJ77.</title>
        <authorList>
            <person name="Kim Y.-C."/>
            <person name="Chae J.-C."/>
        </authorList>
    </citation>
    <scope>NUCLEOTIDE SEQUENCE [LARGE SCALE GENOMIC DNA]</scope>
    <source>
        <strain evidence="4 5">DJ77</strain>
    </source>
</reference>
<keyword evidence="2" id="KW-0012">Acyltransferase</keyword>
<dbReference type="STRING" id="56193.YP76_19080"/>
<evidence type="ECO:0000256" key="2">
    <source>
        <dbReference type="ARBA" id="ARBA00023315"/>
    </source>
</evidence>
<feature type="domain" description="N-acetyltransferase" evidence="3">
    <location>
        <begin position="12"/>
        <end position="163"/>
    </location>
</feature>
<evidence type="ECO:0000256" key="1">
    <source>
        <dbReference type="ARBA" id="ARBA00022679"/>
    </source>
</evidence>
<dbReference type="InterPro" id="IPR016181">
    <property type="entry name" value="Acyl_CoA_acyltransferase"/>
</dbReference>
<keyword evidence="1 4" id="KW-0808">Transferase</keyword>
<dbReference type="Gene3D" id="3.40.630.30">
    <property type="match status" value="1"/>
</dbReference>
<dbReference type="PROSITE" id="PS51186">
    <property type="entry name" value="GNAT"/>
    <property type="match status" value="1"/>
</dbReference>
<gene>
    <name evidence="4" type="ORF">YP76_19080</name>
</gene>
<evidence type="ECO:0000313" key="4">
    <source>
        <dbReference type="EMBL" id="KKW90668.1"/>
    </source>
</evidence>
<dbReference type="AlphaFoldDB" id="A0A0M3AL31"/>
<protein>
    <submittedName>
        <fullName evidence="4">GCN5 family acetyltransferase</fullName>
    </submittedName>
</protein>